<evidence type="ECO:0000256" key="7">
    <source>
        <dbReference type="SAM" id="Coils"/>
    </source>
</evidence>
<evidence type="ECO:0000256" key="5">
    <source>
        <dbReference type="ARBA" id="ARBA00023242"/>
    </source>
</evidence>
<dbReference type="InterPro" id="IPR034418">
    <property type="entry name" value="RMB19_RRM1"/>
</dbReference>
<dbReference type="InterPro" id="IPR012677">
    <property type="entry name" value="Nucleotide-bd_a/b_plait_sf"/>
</dbReference>
<feature type="region of interest" description="Disordered" evidence="8">
    <location>
        <begin position="866"/>
        <end position="888"/>
    </location>
</feature>
<sequence length="1042" mass="117643">MSRLIVRNLPKNIKEERIRSVFEAKGELTDVKLCYTKDGKFRRFGFIGYKTEEEAKSALNHFNKSFIDTSKIFVDVAKNLGDETLPRPWSKYSQGSSANERLKKNLEEKNEKLITQNSEGIKIENCESDGLGKKKDKKKKKRAKILGDLEDDVEFQEFLNVHKNRGSKQTWSNDNIERGEPESSLNQICEGREEISVQNKHSEEQLKYDYSDGSENEDEVYDVAGVKGVTEEENYSKHNEEDNEEAKMAKDSKLSDMDYLKSKVVSNTQNPLKTEKGKKSQKRKRVDGKDEEERNKENFGEESLDTRRSENEEDSNDGDDDKDNNDGGDDDDDDGSGGSDTNNNDKDSSDAVGNVEKIKTTSPIDAVFGTIKMKGLPFKAKKKHIRDFFAPLKVLDIRIIKNHQGKPTGCGFVDFSNEKDIKEALKRDRDFIQGRYIELSRVKEEQQLNQETEKNKPWMKKLAAQGEEGEFESIAESGRLFLRNLAFSCSEEDLQNQFDKFGPLTETYLPLDKTTNKPIGIGFVTFVMPEHAVKAFNELDGKVFQGRLLHILPSKAKETKEDEKTDAATSFKSKRDAKKKTLSGHDHNWNTLFLGMNAVADAMADQYHTTKGSILDDASSRSLAVRMALGETQVVTETRKFLMSQGVKLDVFGQPAAKRSKTVLLVKNLPFNTSSEELMNIFSPFGKVARLVLPPSGITALVEFFEPSLAKKAFQKLAYSKFKHVPLYLEWAPLGVFSEKPEEKKEEEIKTEKKMSIDEQGKEAAEDKGTDVDGEDVDDSENTEGTTVFVKNLNFETSEETLKEAFSKIGPLLTATIAKKKDPKKPGNLLSMGYGFVEYKKRSDALRAITELQKSLLEGHTLELKMSHRKPSEKVAQRKSASTKKQTSSKILVRNVPFEASKKEIKELFGSGFLPAHHVVVLGKALYSHSDSLHLGEEMDTGELTFGEIKTLRLPQKQAGTGSHRGFAFVDFLTKQDAKRAFESLCSSTHLYGRRLVLEWAEDEDSVDALRKRTAEHFHGTPKTAKKKKDILDDLLDSEMHE</sequence>
<comment type="similarity">
    <text evidence="2">Belongs to the RRM MRD1 family.</text>
</comment>
<keyword evidence="5" id="KW-0539">Nucleus</keyword>
<dbReference type="Pfam" id="PF00076">
    <property type="entry name" value="RRM_1"/>
    <property type="match status" value="6"/>
</dbReference>
<dbReference type="Gene3D" id="3.30.70.330">
    <property type="match status" value="6"/>
</dbReference>
<name>A0A3M6TGW9_POCDA</name>
<dbReference type="GO" id="GO:0003723">
    <property type="term" value="F:RNA binding"/>
    <property type="evidence" value="ECO:0007669"/>
    <property type="project" value="UniProtKB-UniRule"/>
</dbReference>
<feature type="compositionally biased region" description="Acidic residues" evidence="8">
    <location>
        <begin position="772"/>
        <end position="782"/>
    </location>
</feature>
<accession>A0A3M6TGW9</accession>
<feature type="domain" description="RRM" evidence="9">
    <location>
        <begin position="369"/>
        <end position="444"/>
    </location>
</feature>
<feature type="compositionally biased region" description="Basic and acidic residues" evidence="8">
    <location>
        <begin position="557"/>
        <end position="566"/>
    </location>
</feature>
<feature type="domain" description="RRM" evidence="9">
    <location>
        <begin position="889"/>
        <end position="1003"/>
    </location>
</feature>
<dbReference type="CDD" id="cd12564">
    <property type="entry name" value="RRM1_RBM19"/>
    <property type="match status" value="1"/>
</dbReference>
<feature type="domain" description="RRM" evidence="9">
    <location>
        <begin position="478"/>
        <end position="556"/>
    </location>
</feature>
<comment type="subcellular location">
    <subcellularLocation>
        <location evidence="1">Nucleus</location>
    </subcellularLocation>
</comment>
<feature type="compositionally biased region" description="Acidic residues" evidence="8">
    <location>
        <begin position="311"/>
        <end position="335"/>
    </location>
</feature>
<dbReference type="FunFam" id="3.30.70.330:FF:000738">
    <property type="entry name" value="RNA-binding motif protein 19"/>
    <property type="match status" value="1"/>
</dbReference>
<dbReference type="GO" id="GO:0005634">
    <property type="term" value="C:nucleus"/>
    <property type="evidence" value="ECO:0007669"/>
    <property type="project" value="UniProtKB-SubCell"/>
</dbReference>
<dbReference type="Proteomes" id="UP000275408">
    <property type="component" value="Unassembled WGS sequence"/>
</dbReference>
<keyword evidence="11" id="KW-1185">Reference proteome</keyword>
<dbReference type="PANTHER" id="PTHR10352">
    <property type="entry name" value="EUKARYOTIC TRANSLATION INITIATION FACTOR 3 SUBUNIT G"/>
    <property type="match status" value="1"/>
</dbReference>
<evidence type="ECO:0000256" key="4">
    <source>
        <dbReference type="ARBA" id="ARBA00022884"/>
    </source>
</evidence>
<dbReference type="SMART" id="SM00360">
    <property type="entry name" value="RRM"/>
    <property type="match status" value="6"/>
</dbReference>
<feature type="compositionally biased region" description="Basic and acidic residues" evidence="8">
    <location>
        <begin position="234"/>
        <end position="261"/>
    </location>
</feature>
<feature type="region of interest" description="Disordered" evidence="8">
    <location>
        <begin position="225"/>
        <end position="357"/>
    </location>
</feature>
<evidence type="ECO:0000256" key="3">
    <source>
        <dbReference type="ARBA" id="ARBA00022737"/>
    </source>
</evidence>
<evidence type="ECO:0000256" key="2">
    <source>
        <dbReference type="ARBA" id="ARBA00008033"/>
    </source>
</evidence>
<evidence type="ECO:0000256" key="1">
    <source>
        <dbReference type="ARBA" id="ARBA00004123"/>
    </source>
</evidence>
<feature type="coiled-coil region" evidence="7">
    <location>
        <begin position="92"/>
        <end position="119"/>
    </location>
</feature>
<keyword evidence="3" id="KW-0677">Repeat</keyword>
<feature type="region of interest" description="Disordered" evidence="8">
    <location>
        <begin position="742"/>
        <end position="782"/>
    </location>
</feature>
<evidence type="ECO:0000256" key="6">
    <source>
        <dbReference type="PROSITE-ProRule" id="PRU00176"/>
    </source>
</evidence>
<feature type="compositionally biased region" description="Basic and acidic residues" evidence="8">
    <location>
        <begin position="287"/>
        <end position="310"/>
    </location>
</feature>
<dbReference type="OrthoDB" id="439639at2759"/>
<comment type="caution">
    <text evidence="10">The sequence shown here is derived from an EMBL/GenBank/DDBJ whole genome shotgun (WGS) entry which is preliminary data.</text>
</comment>
<proteinExistence type="inferred from homology"/>
<dbReference type="EMBL" id="RCHS01003630">
    <property type="protein sequence ID" value="RMX40464.1"/>
    <property type="molecule type" value="Genomic_DNA"/>
</dbReference>
<dbReference type="InterPro" id="IPR034423">
    <property type="entry name" value="RBM19_RRM5"/>
</dbReference>
<dbReference type="PROSITE" id="PS50102">
    <property type="entry name" value="RRM"/>
    <property type="match status" value="6"/>
</dbReference>
<feature type="compositionally biased region" description="Basic and acidic residues" evidence="8">
    <location>
        <begin position="866"/>
        <end position="876"/>
    </location>
</feature>
<gene>
    <name evidence="10" type="ORF">pdam_00022452</name>
</gene>
<dbReference type="InterPro" id="IPR035979">
    <property type="entry name" value="RBD_domain_sf"/>
</dbReference>
<dbReference type="STRING" id="46731.A0A3M6TGW9"/>
<feature type="region of interest" description="Disordered" evidence="8">
    <location>
        <begin position="557"/>
        <end position="582"/>
    </location>
</feature>
<evidence type="ECO:0000313" key="11">
    <source>
        <dbReference type="Proteomes" id="UP000275408"/>
    </source>
</evidence>
<feature type="compositionally biased region" description="Low complexity" evidence="8">
    <location>
        <begin position="879"/>
        <end position="888"/>
    </location>
</feature>
<evidence type="ECO:0000313" key="10">
    <source>
        <dbReference type="EMBL" id="RMX40464.1"/>
    </source>
</evidence>
<keyword evidence="4 6" id="KW-0694">RNA-binding</keyword>
<feature type="domain" description="RRM" evidence="9">
    <location>
        <begin position="662"/>
        <end position="734"/>
    </location>
</feature>
<organism evidence="10 11">
    <name type="scientific">Pocillopora damicornis</name>
    <name type="common">Cauliflower coral</name>
    <name type="synonym">Millepora damicornis</name>
    <dbReference type="NCBI Taxonomy" id="46731"/>
    <lineage>
        <taxon>Eukaryota</taxon>
        <taxon>Metazoa</taxon>
        <taxon>Cnidaria</taxon>
        <taxon>Anthozoa</taxon>
        <taxon>Hexacorallia</taxon>
        <taxon>Scleractinia</taxon>
        <taxon>Astrocoeniina</taxon>
        <taxon>Pocilloporidae</taxon>
        <taxon>Pocillopora</taxon>
    </lineage>
</organism>
<feature type="compositionally biased region" description="Basic and acidic residues" evidence="8">
    <location>
        <begin position="742"/>
        <end position="771"/>
    </location>
</feature>
<dbReference type="InterPro" id="IPR000504">
    <property type="entry name" value="RRM_dom"/>
</dbReference>
<feature type="domain" description="RRM" evidence="9">
    <location>
        <begin position="2"/>
        <end position="79"/>
    </location>
</feature>
<feature type="domain" description="RRM" evidence="9">
    <location>
        <begin position="786"/>
        <end position="869"/>
    </location>
</feature>
<dbReference type="SUPFAM" id="SSF54928">
    <property type="entry name" value="RNA-binding domain, RBD"/>
    <property type="match status" value="5"/>
</dbReference>
<evidence type="ECO:0000259" key="9">
    <source>
        <dbReference type="PROSITE" id="PS50102"/>
    </source>
</evidence>
<keyword evidence="7" id="KW-0175">Coiled coil</keyword>
<evidence type="ECO:0000256" key="8">
    <source>
        <dbReference type="SAM" id="MobiDB-lite"/>
    </source>
</evidence>
<dbReference type="AlphaFoldDB" id="A0A3M6TGW9"/>
<reference evidence="10 11" key="1">
    <citation type="journal article" date="2018" name="Sci. Rep.">
        <title>Comparative analysis of the Pocillopora damicornis genome highlights role of immune system in coral evolution.</title>
        <authorList>
            <person name="Cunning R."/>
            <person name="Bay R.A."/>
            <person name="Gillette P."/>
            <person name="Baker A.C."/>
            <person name="Traylor-Knowles N."/>
        </authorList>
    </citation>
    <scope>NUCLEOTIDE SEQUENCE [LARGE SCALE GENOMIC DNA]</scope>
    <source>
        <strain evidence="10">RSMAS</strain>
        <tissue evidence="10">Whole animal</tissue>
    </source>
</reference>
<dbReference type="CDD" id="cd12318">
    <property type="entry name" value="RRM5_RBM19_like"/>
    <property type="match status" value="1"/>
</dbReference>
<dbReference type="FunFam" id="3.30.70.330:FF:000277">
    <property type="entry name" value="RNA binding motif protein 19"/>
    <property type="match status" value="1"/>
</dbReference>
<protein>
    <recommendedName>
        <fullName evidence="9">RRM domain-containing protein</fullName>
    </recommendedName>
</protein>